<dbReference type="PANTHER" id="PTHR19302:SF70">
    <property type="entry name" value="GAMMA-TUBULIN COMPLEX COMPONENT 6"/>
    <property type="match status" value="1"/>
</dbReference>
<organism evidence="7 8">
    <name type="scientific">Chionoecetes opilio</name>
    <name type="common">Atlantic snow crab</name>
    <name type="synonym">Cancer opilio</name>
    <dbReference type="NCBI Taxonomy" id="41210"/>
    <lineage>
        <taxon>Eukaryota</taxon>
        <taxon>Metazoa</taxon>
        <taxon>Ecdysozoa</taxon>
        <taxon>Arthropoda</taxon>
        <taxon>Crustacea</taxon>
        <taxon>Multicrustacea</taxon>
        <taxon>Malacostraca</taxon>
        <taxon>Eumalacostraca</taxon>
        <taxon>Eucarida</taxon>
        <taxon>Decapoda</taxon>
        <taxon>Pleocyemata</taxon>
        <taxon>Brachyura</taxon>
        <taxon>Eubrachyura</taxon>
        <taxon>Majoidea</taxon>
        <taxon>Majidae</taxon>
        <taxon>Chionoecetes</taxon>
    </lineage>
</organism>
<dbReference type="GO" id="GO:0007020">
    <property type="term" value="P:microtubule nucleation"/>
    <property type="evidence" value="ECO:0007669"/>
    <property type="project" value="InterPro"/>
</dbReference>
<sequence length="200" mass="22084">MHHFLLALQAYVVSQIHQISWSKLEDKLHTKVTSLNQLYSLHHSFIEAITSRCFLSQKGVVVQQMIREVFCSVLRFTSQHRAHTWGPGAGGGAALVHPAFTALQDTFREFETQAAFLHKCRLIMLLPATHAAARPHSLHRSNALANTRLPVLREPSGMPERARSVPGGAAGLDCDLSICNSGDSQDTREPRVALTLCTGR</sequence>
<dbReference type="Gene3D" id="1.20.120.1900">
    <property type="entry name" value="Gamma-tubulin complex, C-terminal domain"/>
    <property type="match status" value="1"/>
</dbReference>
<dbReference type="Proteomes" id="UP000770661">
    <property type="component" value="Unassembled WGS sequence"/>
</dbReference>
<evidence type="ECO:0000313" key="7">
    <source>
        <dbReference type="EMBL" id="KAG0728097.1"/>
    </source>
</evidence>
<keyword evidence="4 5" id="KW-0206">Cytoskeleton</keyword>
<dbReference type="Pfam" id="PF04130">
    <property type="entry name" value="GCP_C_terminal"/>
    <property type="match status" value="1"/>
</dbReference>
<evidence type="ECO:0000256" key="3">
    <source>
        <dbReference type="ARBA" id="ARBA00022701"/>
    </source>
</evidence>
<dbReference type="InterPro" id="IPR007259">
    <property type="entry name" value="GCP"/>
</dbReference>
<keyword evidence="3 5" id="KW-0493">Microtubule</keyword>
<dbReference type="EMBL" id="JACEEZ010002650">
    <property type="protein sequence ID" value="KAG0728097.1"/>
    <property type="molecule type" value="Genomic_DNA"/>
</dbReference>
<dbReference type="GO" id="GO:0005874">
    <property type="term" value="C:microtubule"/>
    <property type="evidence" value="ECO:0007669"/>
    <property type="project" value="UniProtKB-KW"/>
</dbReference>
<dbReference type="PANTHER" id="PTHR19302">
    <property type="entry name" value="GAMMA TUBULIN COMPLEX PROTEIN"/>
    <property type="match status" value="1"/>
</dbReference>
<reference evidence="7" key="1">
    <citation type="submission" date="2020-07" db="EMBL/GenBank/DDBJ databases">
        <title>The High-quality genome of the commercially important snow crab, Chionoecetes opilio.</title>
        <authorList>
            <person name="Jeong J.-H."/>
            <person name="Ryu S."/>
        </authorList>
    </citation>
    <scope>NUCLEOTIDE SEQUENCE</scope>
    <source>
        <strain evidence="7">MADBK_172401_WGS</strain>
        <tissue evidence="7">Digestive gland</tissue>
    </source>
</reference>
<name>A0A8J4YI99_CHIOP</name>
<dbReference type="GO" id="GO:0051225">
    <property type="term" value="P:spindle assembly"/>
    <property type="evidence" value="ECO:0007669"/>
    <property type="project" value="TreeGrafter"/>
</dbReference>
<evidence type="ECO:0000256" key="1">
    <source>
        <dbReference type="ARBA" id="ARBA00010337"/>
    </source>
</evidence>
<protein>
    <recommendedName>
        <fullName evidence="5">Gamma-tubulin complex component</fullName>
    </recommendedName>
</protein>
<keyword evidence="2 5" id="KW-0963">Cytoplasm</keyword>
<dbReference type="AlphaFoldDB" id="A0A8J4YI99"/>
<dbReference type="GO" id="GO:0000930">
    <property type="term" value="C:gamma-tubulin complex"/>
    <property type="evidence" value="ECO:0007669"/>
    <property type="project" value="TreeGrafter"/>
</dbReference>
<dbReference type="GO" id="GO:0031122">
    <property type="term" value="P:cytoplasmic microtubule organization"/>
    <property type="evidence" value="ECO:0007669"/>
    <property type="project" value="TreeGrafter"/>
</dbReference>
<gene>
    <name evidence="7" type="ORF">GWK47_033219</name>
</gene>
<proteinExistence type="inferred from homology"/>
<evidence type="ECO:0000259" key="6">
    <source>
        <dbReference type="Pfam" id="PF04130"/>
    </source>
</evidence>
<dbReference type="GO" id="GO:0051321">
    <property type="term" value="P:meiotic cell cycle"/>
    <property type="evidence" value="ECO:0007669"/>
    <property type="project" value="TreeGrafter"/>
</dbReference>
<comment type="subcellular location">
    <subcellularLocation>
        <location evidence="5">Cytoplasm</location>
        <location evidence="5">Cytoskeleton</location>
        <location evidence="5">Microtubule organizing center</location>
    </subcellularLocation>
</comment>
<dbReference type="GO" id="GO:0000922">
    <property type="term" value="C:spindle pole"/>
    <property type="evidence" value="ECO:0007669"/>
    <property type="project" value="InterPro"/>
</dbReference>
<evidence type="ECO:0000313" key="8">
    <source>
        <dbReference type="Proteomes" id="UP000770661"/>
    </source>
</evidence>
<evidence type="ECO:0000256" key="2">
    <source>
        <dbReference type="ARBA" id="ARBA00022490"/>
    </source>
</evidence>
<dbReference type="InterPro" id="IPR042241">
    <property type="entry name" value="GCP_C_sf"/>
</dbReference>
<comment type="caution">
    <text evidence="7">The sequence shown here is derived from an EMBL/GenBank/DDBJ whole genome shotgun (WGS) entry which is preliminary data.</text>
</comment>
<dbReference type="GO" id="GO:0000278">
    <property type="term" value="P:mitotic cell cycle"/>
    <property type="evidence" value="ECO:0007669"/>
    <property type="project" value="TreeGrafter"/>
</dbReference>
<dbReference type="GO" id="GO:0043015">
    <property type="term" value="F:gamma-tubulin binding"/>
    <property type="evidence" value="ECO:0007669"/>
    <property type="project" value="InterPro"/>
</dbReference>
<accession>A0A8J4YI99</accession>
<evidence type="ECO:0000256" key="5">
    <source>
        <dbReference type="RuleBase" id="RU363050"/>
    </source>
</evidence>
<dbReference type="GO" id="GO:0051011">
    <property type="term" value="F:microtubule minus-end binding"/>
    <property type="evidence" value="ECO:0007669"/>
    <property type="project" value="TreeGrafter"/>
</dbReference>
<dbReference type="OrthoDB" id="6380667at2759"/>
<feature type="domain" description="Gamma tubulin complex component C-terminal" evidence="6">
    <location>
        <begin position="1"/>
        <end position="117"/>
    </location>
</feature>
<comment type="similarity">
    <text evidence="1 5">Belongs to the TUBGCP family.</text>
</comment>
<dbReference type="InterPro" id="IPR040457">
    <property type="entry name" value="GCP_C"/>
</dbReference>
<keyword evidence="8" id="KW-1185">Reference proteome</keyword>
<evidence type="ECO:0000256" key="4">
    <source>
        <dbReference type="ARBA" id="ARBA00023212"/>
    </source>
</evidence>